<evidence type="ECO:0000256" key="5">
    <source>
        <dbReference type="ARBA" id="ARBA00022603"/>
    </source>
</evidence>
<keyword evidence="8" id="KW-0539">Nucleus</keyword>
<evidence type="ECO:0000256" key="3">
    <source>
        <dbReference type="ARBA" id="ARBA00012533"/>
    </source>
</evidence>
<keyword evidence="7" id="KW-0949">S-adenosyl-L-methionine</keyword>
<keyword evidence="4" id="KW-0963">Cytoplasm</keyword>
<dbReference type="EMBL" id="ML739181">
    <property type="protein sequence ID" value="KAE8351215.1"/>
    <property type="molecule type" value="Genomic_DNA"/>
</dbReference>
<keyword evidence="5" id="KW-0489">Methyltransferase</keyword>
<name>A0A5N6Z0L1_9EURO</name>
<protein>
    <recommendedName>
        <fullName evidence="3">protein-histidine N-methyltransferase</fullName>
        <ecNumber evidence="3">2.1.1.85</ecNumber>
    </recommendedName>
</protein>
<dbReference type="PANTHER" id="PTHR14614:SF39">
    <property type="entry name" value="HISTIDINE PROTEIN METHYLTRANSFERASE 1 HOMOLOG"/>
    <property type="match status" value="1"/>
</dbReference>
<proteinExistence type="inferred from homology"/>
<evidence type="ECO:0000256" key="8">
    <source>
        <dbReference type="ARBA" id="ARBA00023242"/>
    </source>
</evidence>
<dbReference type="OrthoDB" id="1723750at2759"/>
<dbReference type="GO" id="GO:0005737">
    <property type="term" value="C:cytoplasm"/>
    <property type="evidence" value="ECO:0007669"/>
    <property type="project" value="UniProtKB-SubCell"/>
</dbReference>
<gene>
    <name evidence="10" type="ORF">BDV28DRAFT_137570</name>
</gene>
<dbReference type="GO" id="GO:0018064">
    <property type="term" value="F:protein-L-histidine N-tele-methyltransferase activity"/>
    <property type="evidence" value="ECO:0007669"/>
    <property type="project" value="UniProtKB-EC"/>
</dbReference>
<sequence>MASTFSFGFSGDDIDIDDSQLNAINEENTSIAQENSSPLPELVAARRHELSELLSSLPSQISFNKLHINTAQDDQTPGETLTLARREVFDIRAQLMAEDTADYANEELISGLEKGDITPNIYEGGFKTWECSVDLGKLITRGSLFSAADAEDRHIVELGAGTAVPSLTLFAQLLSQQSSETDSPHVTRFTFADYNSVVLRLVTLPNLLLTWNYIVSRQKSVSVAGAEGQVDEELELDITPELLDVFLKDLADRKIAVEFISGAWSPAFVDLVFSSGETATGGTLILASETIYSPASLSAFSETLLALLRRPAQAGRRSRALLAAKKVYFGVGGGVDEFLAVLNTAGGAELDVKERLAVTSEGVGRIILEIMPRSL</sequence>
<dbReference type="PANTHER" id="PTHR14614">
    <property type="entry name" value="HEPATOCELLULAR CARCINOMA-ASSOCIATED ANTIGEN"/>
    <property type="match status" value="1"/>
</dbReference>
<evidence type="ECO:0000256" key="9">
    <source>
        <dbReference type="ARBA" id="ARBA00038126"/>
    </source>
</evidence>
<evidence type="ECO:0000256" key="7">
    <source>
        <dbReference type="ARBA" id="ARBA00022691"/>
    </source>
</evidence>
<dbReference type="GO" id="GO:0005634">
    <property type="term" value="C:nucleus"/>
    <property type="evidence" value="ECO:0007669"/>
    <property type="project" value="UniProtKB-SubCell"/>
</dbReference>
<dbReference type="EC" id="2.1.1.85" evidence="3"/>
<evidence type="ECO:0000256" key="1">
    <source>
        <dbReference type="ARBA" id="ARBA00004123"/>
    </source>
</evidence>
<dbReference type="Proteomes" id="UP000327118">
    <property type="component" value="Unassembled WGS sequence"/>
</dbReference>
<evidence type="ECO:0000256" key="6">
    <source>
        <dbReference type="ARBA" id="ARBA00022679"/>
    </source>
</evidence>
<evidence type="ECO:0000256" key="2">
    <source>
        <dbReference type="ARBA" id="ARBA00004496"/>
    </source>
</evidence>
<reference evidence="11" key="1">
    <citation type="submission" date="2019-04" db="EMBL/GenBank/DDBJ databases">
        <title>Friends and foes A comparative genomics studyof 23 Aspergillus species from section Flavi.</title>
        <authorList>
            <consortium name="DOE Joint Genome Institute"/>
            <person name="Kjaerbolling I."/>
            <person name="Vesth T."/>
            <person name="Frisvad J.C."/>
            <person name="Nybo J.L."/>
            <person name="Theobald S."/>
            <person name="Kildgaard S."/>
            <person name="Isbrandt T."/>
            <person name="Kuo A."/>
            <person name="Sato A."/>
            <person name="Lyhne E.K."/>
            <person name="Kogle M.E."/>
            <person name="Wiebenga A."/>
            <person name="Kun R.S."/>
            <person name="Lubbers R.J."/>
            <person name="Makela M.R."/>
            <person name="Barry K."/>
            <person name="Chovatia M."/>
            <person name="Clum A."/>
            <person name="Daum C."/>
            <person name="Haridas S."/>
            <person name="He G."/>
            <person name="LaButti K."/>
            <person name="Lipzen A."/>
            <person name="Mondo S."/>
            <person name="Riley R."/>
            <person name="Salamov A."/>
            <person name="Simmons B.A."/>
            <person name="Magnuson J.K."/>
            <person name="Henrissat B."/>
            <person name="Mortensen U.H."/>
            <person name="Larsen T.O."/>
            <person name="Devries R.P."/>
            <person name="Grigoriev I.V."/>
            <person name="Machida M."/>
            <person name="Baker S.E."/>
            <person name="Andersen M.R."/>
        </authorList>
    </citation>
    <scope>NUCLEOTIDE SEQUENCE [LARGE SCALE GENOMIC DNA]</scope>
    <source>
        <strain evidence="11">CBS 553.77</strain>
    </source>
</reference>
<evidence type="ECO:0000313" key="10">
    <source>
        <dbReference type="EMBL" id="KAE8351215.1"/>
    </source>
</evidence>
<keyword evidence="11" id="KW-1185">Reference proteome</keyword>
<dbReference type="InterPro" id="IPR029063">
    <property type="entry name" value="SAM-dependent_MTases_sf"/>
</dbReference>
<dbReference type="InterPro" id="IPR019410">
    <property type="entry name" value="Methyltransf_16"/>
</dbReference>
<keyword evidence="6" id="KW-0808">Transferase</keyword>
<comment type="subcellular location">
    <subcellularLocation>
        <location evidence="2">Cytoplasm</location>
    </subcellularLocation>
    <subcellularLocation>
        <location evidence="1">Nucleus</location>
    </subcellularLocation>
</comment>
<evidence type="ECO:0000256" key="4">
    <source>
        <dbReference type="ARBA" id="ARBA00022490"/>
    </source>
</evidence>
<evidence type="ECO:0000313" key="11">
    <source>
        <dbReference type="Proteomes" id="UP000327118"/>
    </source>
</evidence>
<organism evidence="10 11">
    <name type="scientific">Aspergillus coremiiformis</name>
    <dbReference type="NCBI Taxonomy" id="138285"/>
    <lineage>
        <taxon>Eukaryota</taxon>
        <taxon>Fungi</taxon>
        <taxon>Dikarya</taxon>
        <taxon>Ascomycota</taxon>
        <taxon>Pezizomycotina</taxon>
        <taxon>Eurotiomycetes</taxon>
        <taxon>Eurotiomycetidae</taxon>
        <taxon>Eurotiales</taxon>
        <taxon>Aspergillaceae</taxon>
        <taxon>Aspergillus</taxon>
        <taxon>Aspergillus subgen. Circumdati</taxon>
    </lineage>
</organism>
<dbReference type="AlphaFoldDB" id="A0A5N6Z0L1"/>
<dbReference type="GO" id="GO:0032259">
    <property type="term" value="P:methylation"/>
    <property type="evidence" value="ECO:0007669"/>
    <property type="project" value="UniProtKB-KW"/>
</dbReference>
<accession>A0A5N6Z0L1</accession>
<dbReference type="Gene3D" id="3.40.50.150">
    <property type="entry name" value="Vaccinia Virus protein VP39"/>
    <property type="match status" value="1"/>
</dbReference>
<comment type="similarity">
    <text evidence="9">Belongs to the methyltransferase superfamily. METTL18 family.</text>
</comment>